<dbReference type="SUPFAM" id="SSF51395">
    <property type="entry name" value="FMN-linked oxidoreductases"/>
    <property type="match status" value="1"/>
</dbReference>
<keyword evidence="4" id="KW-0285">Flavoprotein</keyword>
<evidence type="ECO:0000256" key="1">
    <source>
        <dbReference type="ARBA" id="ARBA00001917"/>
    </source>
</evidence>
<feature type="domain" description="FAD/NAD(P)-binding" evidence="11">
    <location>
        <begin position="379"/>
        <end position="640"/>
    </location>
</feature>
<sequence length="667" mass="70348">MRDPIYEPIRINGLELKNRICLPAMHLGMCEDFLVSDRLVAFYAERAKGGAGLIVVGNATVDERSGNSMYIGAHLDAHLPGLTRLAAAINGNGACSAVQLNHAGRYSHSLLMGGKSPVAPSAIASRMTGEEPEALTLKGIRGVVTSFADAAARVKQAGFNAVEILAGTGYLLSEFLSPLTNTRDDAYGGSLENRMRLGLEIVAAIRGRVGADFPVMVRLDNNDFMEGGTPREELETYAVRLVEAGADALCVKGGWHEARVPQLTPNVPRGMYGYLARNVKEKVRVPVIASHRINDPAVARELIDEGCCDMVAMGRSLIADPYLPEKARTGREQEILHCIACAQGCFDNLFKLKHVECLCNPRAGHEWETAPLKAATPRRVMVIGGGAAGMSAALAAHEKGHAVTLYEKSPRLGGQLHLAAAPPGRREFLSLATDLGNQLAATDIRLVLNTAVDETILAKENPDHVVLATGAEPLTPPIPGVGSPHVVQAWDVLAGTARTGKKVVIIGGGAVGVETALFLAEKGTLSAEAVKCLLVNGGESPETLRALASRGSKEVVLIEMGDRVGRDIGKSTRWGMLQEMGRSRVTVRTGARALAITDEGVRVQCGEEIKILVADTVVLASGAVPVNPFAGVLEAKGIACSVVGDARGIALAFDAVHQGFAAGRAVD</sequence>
<dbReference type="Gene3D" id="3.50.50.60">
    <property type="entry name" value="FAD/NAD(P)-binding domain"/>
    <property type="match status" value="1"/>
</dbReference>
<dbReference type="PRINTS" id="PR00368">
    <property type="entry name" value="FADPNR"/>
</dbReference>
<dbReference type="PRINTS" id="PR00469">
    <property type="entry name" value="PNDRDTASEII"/>
</dbReference>
<dbReference type="EMBL" id="FMUX01000037">
    <property type="protein sequence ID" value="SCY90083.1"/>
    <property type="molecule type" value="Genomic_DNA"/>
</dbReference>
<dbReference type="PANTHER" id="PTHR42917">
    <property type="entry name" value="2,4-DIENOYL-COA REDUCTASE"/>
    <property type="match status" value="1"/>
</dbReference>
<dbReference type="Gene3D" id="3.20.20.70">
    <property type="entry name" value="Aldolase class I"/>
    <property type="match status" value="1"/>
</dbReference>
<comment type="similarity">
    <text evidence="3">In the N-terminal section; belongs to the NADH:flavin oxidoreductase/NADH oxidase family.</text>
</comment>
<dbReference type="Proteomes" id="UP000198870">
    <property type="component" value="Unassembled WGS sequence"/>
</dbReference>
<accession>A0A1G5JNX6</accession>
<dbReference type="InterPro" id="IPR036188">
    <property type="entry name" value="FAD/NAD-bd_sf"/>
</dbReference>
<organism evidence="12 13">
    <name type="scientific">Desulfoluna spongiiphila</name>
    <dbReference type="NCBI Taxonomy" id="419481"/>
    <lineage>
        <taxon>Bacteria</taxon>
        <taxon>Pseudomonadati</taxon>
        <taxon>Thermodesulfobacteriota</taxon>
        <taxon>Desulfobacteria</taxon>
        <taxon>Desulfobacterales</taxon>
        <taxon>Desulfolunaceae</taxon>
        <taxon>Desulfoluna</taxon>
    </lineage>
</organism>
<evidence type="ECO:0000259" key="10">
    <source>
        <dbReference type="Pfam" id="PF00724"/>
    </source>
</evidence>
<dbReference type="InterPro" id="IPR023753">
    <property type="entry name" value="FAD/NAD-binding_dom"/>
</dbReference>
<feature type="domain" description="NADH:flavin oxidoreductase/NADH oxidase N-terminal" evidence="10">
    <location>
        <begin position="5"/>
        <end position="334"/>
    </location>
</feature>
<dbReference type="InterPro" id="IPR051793">
    <property type="entry name" value="NADH:flavin_oxidoreductase"/>
</dbReference>
<comment type="cofactor">
    <cofactor evidence="2">
        <name>[4Fe-4S] cluster</name>
        <dbReference type="ChEBI" id="CHEBI:49883"/>
    </cofactor>
</comment>
<dbReference type="InterPro" id="IPR013785">
    <property type="entry name" value="Aldolase_TIM"/>
</dbReference>
<evidence type="ECO:0000256" key="2">
    <source>
        <dbReference type="ARBA" id="ARBA00001966"/>
    </source>
</evidence>
<dbReference type="RefSeq" id="WP_092215856.1">
    <property type="nucleotide sequence ID" value="NZ_FMUX01000037.1"/>
</dbReference>
<dbReference type="InterPro" id="IPR001155">
    <property type="entry name" value="OxRdtase_FMN_N"/>
</dbReference>
<evidence type="ECO:0000256" key="4">
    <source>
        <dbReference type="ARBA" id="ARBA00022630"/>
    </source>
</evidence>
<keyword evidence="7" id="KW-0560">Oxidoreductase</keyword>
<evidence type="ECO:0000256" key="6">
    <source>
        <dbReference type="ARBA" id="ARBA00022723"/>
    </source>
</evidence>
<dbReference type="Pfam" id="PF07992">
    <property type="entry name" value="Pyr_redox_2"/>
    <property type="match status" value="1"/>
</dbReference>
<reference evidence="12 13" key="1">
    <citation type="submission" date="2016-10" db="EMBL/GenBank/DDBJ databases">
        <authorList>
            <person name="de Groot N.N."/>
        </authorList>
    </citation>
    <scope>NUCLEOTIDE SEQUENCE [LARGE SCALE GENOMIC DNA]</scope>
    <source>
        <strain evidence="12 13">AA1</strain>
    </source>
</reference>
<dbReference type="GO" id="GO:0010181">
    <property type="term" value="F:FMN binding"/>
    <property type="evidence" value="ECO:0007669"/>
    <property type="project" value="InterPro"/>
</dbReference>
<keyword evidence="9" id="KW-0411">Iron-sulfur</keyword>
<dbReference type="STRING" id="419481.SAMN05216233_13710"/>
<dbReference type="OrthoDB" id="9784632at2"/>
<dbReference type="SUPFAM" id="SSF51905">
    <property type="entry name" value="FAD/NAD(P)-binding domain"/>
    <property type="match status" value="1"/>
</dbReference>
<evidence type="ECO:0000259" key="11">
    <source>
        <dbReference type="Pfam" id="PF07992"/>
    </source>
</evidence>
<evidence type="ECO:0000256" key="3">
    <source>
        <dbReference type="ARBA" id="ARBA00011048"/>
    </source>
</evidence>
<dbReference type="PANTHER" id="PTHR42917:SF2">
    <property type="entry name" value="2,4-DIENOYL-COA REDUCTASE [(2E)-ENOYL-COA-PRODUCING]"/>
    <property type="match status" value="1"/>
</dbReference>
<dbReference type="AlphaFoldDB" id="A0A1G5JNX6"/>
<dbReference type="CDD" id="cd02803">
    <property type="entry name" value="OYE_like_FMN_family"/>
    <property type="match status" value="1"/>
</dbReference>
<keyword evidence="6" id="KW-0479">Metal-binding</keyword>
<evidence type="ECO:0000313" key="12">
    <source>
        <dbReference type="EMBL" id="SCY90083.1"/>
    </source>
</evidence>
<evidence type="ECO:0000313" key="13">
    <source>
        <dbReference type="Proteomes" id="UP000198870"/>
    </source>
</evidence>
<dbReference type="GO" id="GO:0046872">
    <property type="term" value="F:metal ion binding"/>
    <property type="evidence" value="ECO:0007669"/>
    <property type="project" value="UniProtKB-KW"/>
</dbReference>
<keyword evidence="8" id="KW-0408">Iron</keyword>
<evidence type="ECO:0000256" key="7">
    <source>
        <dbReference type="ARBA" id="ARBA00023002"/>
    </source>
</evidence>
<proteinExistence type="inferred from homology"/>
<name>A0A1G5JNX6_9BACT</name>
<evidence type="ECO:0000256" key="9">
    <source>
        <dbReference type="ARBA" id="ARBA00023014"/>
    </source>
</evidence>
<dbReference type="Pfam" id="PF00724">
    <property type="entry name" value="Oxidored_FMN"/>
    <property type="match status" value="1"/>
</dbReference>
<protein>
    <submittedName>
        <fullName evidence="12">2,4-dienoyl-CoA reductase (NADPH2)</fullName>
    </submittedName>
</protein>
<evidence type="ECO:0000256" key="8">
    <source>
        <dbReference type="ARBA" id="ARBA00023004"/>
    </source>
</evidence>
<evidence type="ECO:0000256" key="5">
    <source>
        <dbReference type="ARBA" id="ARBA00022643"/>
    </source>
</evidence>
<dbReference type="GO" id="GO:0051536">
    <property type="term" value="F:iron-sulfur cluster binding"/>
    <property type="evidence" value="ECO:0007669"/>
    <property type="project" value="UniProtKB-KW"/>
</dbReference>
<gene>
    <name evidence="12" type="ORF">SAMN05216233_13710</name>
</gene>
<dbReference type="GO" id="GO:0016491">
    <property type="term" value="F:oxidoreductase activity"/>
    <property type="evidence" value="ECO:0007669"/>
    <property type="project" value="UniProtKB-KW"/>
</dbReference>
<keyword evidence="13" id="KW-1185">Reference proteome</keyword>
<keyword evidence="5" id="KW-0288">FMN</keyword>
<dbReference type="Gene3D" id="3.40.50.720">
    <property type="entry name" value="NAD(P)-binding Rossmann-like Domain"/>
    <property type="match status" value="1"/>
</dbReference>
<comment type="cofactor">
    <cofactor evidence="1">
        <name>FMN</name>
        <dbReference type="ChEBI" id="CHEBI:58210"/>
    </cofactor>
</comment>